<protein>
    <submittedName>
        <fullName evidence="1">Uncharacterized protein</fullName>
    </submittedName>
</protein>
<dbReference type="Proteomes" id="UP001396898">
    <property type="component" value="Unassembled WGS sequence"/>
</dbReference>
<gene>
    <name evidence="1" type="ORF">PG991_009620</name>
</gene>
<comment type="caution">
    <text evidence="1">The sequence shown here is derived from an EMBL/GenBank/DDBJ whole genome shotgun (WGS) entry which is preliminary data.</text>
</comment>
<reference evidence="1 2" key="1">
    <citation type="submission" date="2023-01" db="EMBL/GenBank/DDBJ databases">
        <title>Analysis of 21 Apiospora genomes using comparative genomics revels a genus with tremendous synthesis potential of carbohydrate active enzymes and secondary metabolites.</title>
        <authorList>
            <person name="Sorensen T."/>
        </authorList>
    </citation>
    <scope>NUCLEOTIDE SEQUENCE [LARGE SCALE GENOMIC DNA]</scope>
    <source>
        <strain evidence="1 2">CBS 20057</strain>
    </source>
</reference>
<proteinExistence type="predicted"/>
<evidence type="ECO:0000313" key="1">
    <source>
        <dbReference type="EMBL" id="KAK8012245.1"/>
    </source>
</evidence>
<dbReference type="EMBL" id="JAQQWI010000015">
    <property type="protein sequence ID" value="KAK8012245.1"/>
    <property type="molecule type" value="Genomic_DNA"/>
</dbReference>
<sequence>MNGVEVAQRFAHGSHVTQSASDRYRSVVTFQLGDHRVRLMQTRAWDWKRSVFQGEAQASMSIGAQQYMMASMMNGWDPTVPKADDAAVLAYLRRWRHEAQYRYWFETDAGGRDRLQRESSLPKDGKVQECLDEIRQCWPEAWTGDDGDPGHFFPLAEDQVSARSRPTELMDEDIIVVTDRLNQLVFANFEKLAQLLLGPTTTNRLADCLDLWSFFTPLPAPEPARRVIDRHTIMKMHPELDMSKATIDTLAQAKIATAHYGSCAAQGDPNGIQKTRDSEFLGVPNSGNCVDMLPGLYQAAFGKSSRLIRFLLEPLDPLAYKVASAIFSKLPESRRISVRDYDSPDFLSRFSLGVNKESCNDGKGVKGGIAGLVTLGQYQGGELCIPNLGLRVLCAPGTTTLIGNEFNYYTHDCWGPRFVVTGSNEEACSQYAFRGLLRGSNIIW</sequence>
<keyword evidence="2" id="KW-1185">Reference proteome</keyword>
<accession>A0ABR1RHC3</accession>
<name>A0ABR1RHC3_9PEZI</name>
<evidence type="ECO:0000313" key="2">
    <source>
        <dbReference type="Proteomes" id="UP001396898"/>
    </source>
</evidence>
<organism evidence="1 2">
    <name type="scientific">Apiospora marii</name>
    <dbReference type="NCBI Taxonomy" id="335849"/>
    <lineage>
        <taxon>Eukaryota</taxon>
        <taxon>Fungi</taxon>
        <taxon>Dikarya</taxon>
        <taxon>Ascomycota</taxon>
        <taxon>Pezizomycotina</taxon>
        <taxon>Sordariomycetes</taxon>
        <taxon>Xylariomycetidae</taxon>
        <taxon>Amphisphaeriales</taxon>
        <taxon>Apiosporaceae</taxon>
        <taxon>Apiospora</taxon>
    </lineage>
</organism>